<keyword evidence="1" id="KW-0472">Membrane</keyword>
<evidence type="ECO:0008006" key="4">
    <source>
        <dbReference type="Google" id="ProtNLM"/>
    </source>
</evidence>
<accession>A0A316FEQ5</accession>
<name>A0A316FEQ5_9RHOB</name>
<keyword evidence="3" id="KW-1185">Reference proteome</keyword>
<keyword evidence="1" id="KW-1133">Transmembrane helix</keyword>
<proteinExistence type="predicted"/>
<comment type="caution">
    <text evidence="2">The sequence shown here is derived from an EMBL/GenBank/DDBJ whole genome shotgun (WGS) entry which is preliminary data.</text>
</comment>
<dbReference type="EMBL" id="QGGV01000028">
    <property type="protein sequence ID" value="PWK47391.1"/>
    <property type="molecule type" value="Genomic_DNA"/>
</dbReference>
<dbReference type="RefSeq" id="WP_170121505.1">
    <property type="nucleotide sequence ID" value="NZ_QGGV01000028.1"/>
</dbReference>
<organism evidence="2 3">
    <name type="scientific">Silicimonas algicola</name>
    <dbReference type="NCBI Taxonomy" id="1826607"/>
    <lineage>
        <taxon>Bacteria</taxon>
        <taxon>Pseudomonadati</taxon>
        <taxon>Pseudomonadota</taxon>
        <taxon>Alphaproteobacteria</taxon>
        <taxon>Rhodobacterales</taxon>
        <taxon>Paracoccaceae</taxon>
    </lineage>
</organism>
<evidence type="ECO:0000256" key="1">
    <source>
        <dbReference type="SAM" id="Phobius"/>
    </source>
</evidence>
<evidence type="ECO:0000313" key="3">
    <source>
        <dbReference type="Proteomes" id="UP000245390"/>
    </source>
</evidence>
<reference evidence="2 3" key="1">
    <citation type="submission" date="2018-05" db="EMBL/GenBank/DDBJ databases">
        <title>Genomic Encyclopedia of Type Strains, Phase IV (KMG-IV): sequencing the most valuable type-strain genomes for metagenomic binning, comparative biology and taxonomic classification.</title>
        <authorList>
            <person name="Goeker M."/>
        </authorList>
    </citation>
    <scope>NUCLEOTIDE SEQUENCE [LARGE SCALE GENOMIC DNA]</scope>
    <source>
        <strain evidence="2 3">DSM 103371</strain>
    </source>
</reference>
<sequence length="125" mass="13176">TGAVTVEGVLWVPIYGVFFALLVDVSLMFNGQSQARRIIQDVNRLASTGYLGDMDEPALIEQAAEDRATASLSHLSSAAEVETTIVDNVVSIVATIPGSDLQATGILSIFSDIQIVVSASHLVES</sequence>
<feature type="transmembrane region" description="Helical" evidence="1">
    <location>
        <begin position="12"/>
        <end position="29"/>
    </location>
</feature>
<keyword evidence="1" id="KW-0812">Transmembrane</keyword>
<evidence type="ECO:0000313" key="2">
    <source>
        <dbReference type="EMBL" id="PWK47391.1"/>
    </source>
</evidence>
<protein>
    <recommendedName>
        <fullName evidence="4">TadE-like protein</fullName>
    </recommendedName>
</protein>
<gene>
    <name evidence="2" type="ORF">C8D95_1283</name>
</gene>
<dbReference type="AlphaFoldDB" id="A0A316FEQ5"/>
<dbReference type="Proteomes" id="UP000245390">
    <property type="component" value="Unassembled WGS sequence"/>
</dbReference>
<feature type="non-terminal residue" evidence="2">
    <location>
        <position position="1"/>
    </location>
</feature>